<reference evidence="5" key="1">
    <citation type="submission" date="2018-06" db="EMBL/GenBank/DDBJ databases">
        <authorList>
            <person name="Zhirakovskaya E."/>
        </authorList>
    </citation>
    <scope>NUCLEOTIDE SEQUENCE</scope>
</reference>
<evidence type="ECO:0000256" key="1">
    <source>
        <dbReference type="ARBA" id="ARBA00022729"/>
    </source>
</evidence>
<dbReference type="PANTHER" id="PTHR37482">
    <property type="entry name" value="OUTER MEMBRANE PROTEIN ASSEMBLY FACTOR BAME"/>
    <property type="match status" value="1"/>
</dbReference>
<dbReference type="AlphaFoldDB" id="A0A3B0Z1Z0"/>
<protein>
    <submittedName>
        <fullName evidence="5">Outer membrane beta-barrel assembly protein BamE</fullName>
    </submittedName>
</protein>
<dbReference type="GO" id="GO:0051205">
    <property type="term" value="P:protein insertion into membrane"/>
    <property type="evidence" value="ECO:0007669"/>
    <property type="project" value="TreeGrafter"/>
</dbReference>
<evidence type="ECO:0000256" key="2">
    <source>
        <dbReference type="ARBA" id="ARBA00023136"/>
    </source>
</evidence>
<dbReference type="GO" id="GO:1990063">
    <property type="term" value="C:Bam protein complex"/>
    <property type="evidence" value="ECO:0007669"/>
    <property type="project" value="TreeGrafter"/>
</dbReference>
<dbReference type="PROSITE" id="PS51257">
    <property type="entry name" value="PROKAR_LIPOPROTEIN"/>
    <property type="match status" value="1"/>
</dbReference>
<dbReference type="InterPro" id="IPR007450">
    <property type="entry name" value="BamE_dom"/>
</dbReference>
<dbReference type="GO" id="GO:0043165">
    <property type="term" value="P:Gram-negative-bacterium-type cell outer membrane assembly"/>
    <property type="evidence" value="ECO:0007669"/>
    <property type="project" value="TreeGrafter"/>
</dbReference>
<evidence type="ECO:0000259" key="4">
    <source>
        <dbReference type="Pfam" id="PF04355"/>
    </source>
</evidence>
<name>A0A3B0Z1Z0_9ZZZZ</name>
<dbReference type="InterPro" id="IPR037873">
    <property type="entry name" value="BamE-like"/>
</dbReference>
<feature type="domain" description="Outer membrane protein assembly factor BamE" evidence="4">
    <location>
        <begin position="39"/>
        <end position="110"/>
    </location>
</feature>
<proteinExistence type="inferred from homology"/>
<keyword evidence="1" id="KW-0732">Signal</keyword>
<sequence length="175" mass="19743">MRKLLTLIAIIASFSLASCSGDPVASRLPWVYKIEIQQGNVLKQDAVNQLRTGMTRRQVQFILGTPLLADPFHANRWDYYYLYKPGTRGEGKARSDHLAVFFKDDTLVRMDGTILPDPNASTEPPNRLVTVNVPPQELVNPGILTRFWRWITFSGTGPEQEPFRPDAGPVDNHTH</sequence>
<keyword evidence="3" id="KW-0998">Cell outer membrane</keyword>
<dbReference type="InterPro" id="IPR026592">
    <property type="entry name" value="BamE"/>
</dbReference>
<evidence type="ECO:0000256" key="3">
    <source>
        <dbReference type="ARBA" id="ARBA00023237"/>
    </source>
</evidence>
<dbReference type="EMBL" id="UOFM01000459">
    <property type="protein sequence ID" value="VAW82273.1"/>
    <property type="molecule type" value="Genomic_DNA"/>
</dbReference>
<accession>A0A3B0Z1Z0</accession>
<keyword evidence="2" id="KW-0472">Membrane</keyword>
<dbReference type="HAMAP" id="MF_00925">
    <property type="entry name" value="OM_assembly_BamE"/>
    <property type="match status" value="1"/>
</dbReference>
<gene>
    <name evidence="5" type="ORF">MNBD_GAMMA14-135</name>
</gene>
<evidence type="ECO:0000313" key="5">
    <source>
        <dbReference type="EMBL" id="VAW82273.1"/>
    </source>
</evidence>
<dbReference type="Gene3D" id="3.30.1450.10">
    <property type="match status" value="1"/>
</dbReference>
<dbReference type="Pfam" id="PF04355">
    <property type="entry name" value="BamE"/>
    <property type="match status" value="1"/>
</dbReference>
<dbReference type="GO" id="GO:0030674">
    <property type="term" value="F:protein-macromolecule adaptor activity"/>
    <property type="evidence" value="ECO:0007669"/>
    <property type="project" value="TreeGrafter"/>
</dbReference>
<dbReference type="PANTHER" id="PTHR37482:SF1">
    <property type="entry name" value="OUTER MEMBRANE PROTEIN ASSEMBLY FACTOR BAME"/>
    <property type="match status" value="1"/>
</dbReference>
<organism evidence="5">
    <name type="scientific">hydrothermal vent metagenome</name>
    <dbReference type="NCBI Taxonomy" id="652676"/>
    <lineage>
        <taxon>unclassified sequences</taxon>
        <taxon>metagenomes</taxon>
        <taxon>ecological metagenomes</taxon>
    </lineage>
</organism>